<proteinExistence type="predicted"/>
<name>A0ABD5P0B0_9EURY</name>
<evidence type="ECO:0000256" key="2">
    <source>
        <dbReference type="SAM" id="MobiDB-lite"/>
    </source>
</evidence>
<dbReference type="InterPro" id="IPR039424">
    <property type="entry name" value="SBP_5"/>
</dbReference>
<dbReference type="Gene3D" id="3.90.76.10">
    <property type="entry name" value="Dipeptide-binding Protein, Domain 1"/>
    <property type="match status" value="1"/>
</dbReference>
<dbReference type="SUPFAM" id="SSF53850">
    <property type="entry name" value="Periplasmic binding protein-like II"/>
    <property type="match status" value="1"/>
</dbReference>
<feature type="compositionally biased region" description="Low complexity" evidence="2">
    <location>
        <begin position="53"/>
        <end position="65"/>
    </location>
</feature>
<dbReference type="InterPro" id="IPR000914">
    <property type="entry name" value="SBP_5_dom"/>
</dbReference>
<dbReference type="Gene3D" id="3.10.105.10">
    <property type="entry name" value="Dipeptide-binding Protein, Domain 3"/>
    <property type="match status" value="1"/>
</dbReference>
<dbReference type="GeneID" id="71856514"/>
<dbReference type="PANTHER" id="PTHR30290">
    <property type="entry name" value="PERIPLASMIC BINDING COMPONENT OF ABC TRANSPORTER"/>
    <property type="match status" value="1"/>
</dbReference>
<dbReference type="Gene3D" id="3.40.190.10">
    <property type="entry name" value="Periplasmic binding protein-like II"/>
    <property type="match status" value="1"/>
</dbReference>
<reference evidence="4 5" key="1">
    <citation type="journal article" date="2014" name="Int. J. Syst. Evol. Microbiol.">
        <title>Complete genome sequence of Corynebacterium casei LMG S-19264T (=DSM 44701T), isolated from a smear-ripened cheese.</title>
        <authorList>
            <consortium name="US DOE Joint Genome Institute (JGI-PGF)"/>
            <person name="Walter F."/>
            <person name="Albersmeier A."/>
            <person name="Kalinowski J."/>
            <person name="Ruckert C."/>
        </authorList>
    </citation>
    <scope>NUCLEOTIDE SEQUENCE [LARGE SCALE GENOMIC DNA]</scope>
    <source>
        <strain evidence="4 5">IBRC-M 10912</strain>
    </source>
</reference>
<comment type="caution">
    <text evidence="4">The sequence shown here is derived from an EMBL/GenBank/DDBJ whole genome shotgun (WGS) entry which is preliminary data.</text>
</comment>
<gene>
    <name evidence="4" type="ORF">ACFOZ7_12520</name>
</gene>
<evidence type="ECO:0000313" key="5">
    <source>
        <dbReference type="Proteomes" id="UP001595821"/>
    </source>
</evidence>
<dbReference type="Proteomes" id="UP001595821">
    <property type="component" value="Unassembled WGS sequence"/>
</dbReference>
<feature type="domain" description="Solute-binding protein family 5" evidence="3">
    <location>
        <begin position="293"/>
        <end position="576"/>
    </location>
</feature>
<sequence length="762" mass="86637">MPGDGGSSEWHQWNDQISRRRALEALGMVGAVSTAGCFGSTEGSDGDGGDGNSSGNDGSSSSGTDVETRYVGQELRLQTTINPEEQHFASMTVGATGFPVQETKYSFDNRIYAATHEPGFFGKFWDVLYWPFDIADDEIYAGLYEDWEIDDHMIRTKIRDDAYWSDGEPVRAWDAVFKQACNKQPGRFGAPPDETRFHTGFIGGYNLPDGKDGKVIEWYTPDTPEWNDSEGFSITGHGEMLNRLGSTQSFGAAVAFPGAPTHLGPYQPLVEEAVELWEQKPDEDDVEYSGLIGSVVAQRHELSEELHEWSRNPDNIVTHGPWTVSEIRGTEEIILEPNEHHRLADEINFDRVVFEFIQDENRRRASIQSERLDAAPINVGSEETDTIPDIYELFLAPAKTGYALGIDHHGPYGMESAEDLYAIREFRQALLYALDKEAIAGNINPATTSAITRPGFDQWWVDEFVSEEWAEENLIDYSQDLDKAEEKMREAGFERGDDGWWEYEGERFQDEFSTNKNTPIFETTVANQLQEFGLDVQVQTYESGVYGENLQGLRENTYVDERYGESGNFSMYRANTADLQAGYFDALWHRTWWWSQARADWVRRNNWFSHETQESALDNYADNGYVRGQVSLWEDWTVEIPPIGEPGGELETFNPSWTWGQTRVGPYDFDSDFEDHPYMNPPDGGSTEYYVKKFAWTQNYLVPNPPLARTANQHYINTTNWNLRTDEDAWKFYGVVWELPAILGLNWPKADPENPKPGAEVE</sequence>
<keyword evidence="1" id="KW-0175">Coiled coil</keyword>
<dbReference type="Pfam" id="PF00496">
    <property type="entry name" value="SBP_bac_5"/>
    <property type="match status" value="1"/>
</dbReference>
<dbReference type="RefSeq" id="WP_246975689.1">
    <property type="nucleotide sequence ID" value="NZ_CP095398.1"/>
</dbReference>
<dbReference type="EMBL" id="JBHSDJ010000097">
    <property type="protein sequence ID" value="MFC4247774.1"/>
    <property type="molecule type" value="Genomic_DNA"/>
</dbReference>
<accession>A0ABD5P0B0</accession>
<protein>
    <submittedName>
        <fullName evidence="4">ABC transporter substrate-binding protein</fullName>
    </submittedName>
</protein>
<feature type="coiled-coil region" evidence="1">
    <location>
        <begin position="467"/>
        <end position="494"/>
    </location>
</feature>
<feature type="region of interest" description="Disordered" evidence="2">
    <location>
        <begin position="39"/>
        <end position="66"/>
    </location>
</feature>
<dbReference type="AlphaFoldDB" id="A0ABD5P0B0"/>
<evidence type="ECO:0000256" key="1">
    <source>
        <dbReference type="SAM" id="Coils"/>
    </source>
</evidence>
<organism evidence="4 5">
    <name type="scientific">Natribaculum luteum</name>
    <dbReference type="NCBI Taxonomy" id="1586232"/>
    <lineage>
        <taxon>Archaea</taxon>
        <taxon>Methanobacteriati</taxon>
        <taxon>Methanobacteriota</taxon>
        <taxon>Stenosarchaea group</taxon>
        <taxon>Halobacteria</taxon>
        <taxon>Halobacteriales</taxon>
        <taxon>Natrialbaceae</taxon>
        <taxon>Natribaculum</taxon>
    </lineage>
</organism>
<evidence type="ECO:0000259" key="3">
    <source>
        <dbReference type="Pfam" id="PF00496"/>
    </source>
</evidence>
<evidence type="ECO:0000313" key="4">
    <source>
        <dbReference type="EMBL" id="MFC4247774.1"/>
    </source>
</evidence>